<evidence type="ECO:0000313" key="3">
    <source>
        <dbReference type="EMBL" id="KZW01639.1"/>
    </source>
</evidence>
<keyword evidence="1" id="KW-0812">Transmembrane</keyword>
<evidence type="ECO:0008006" key="5">
    <source>
        <dbReference type="Google" id="ProtNLM"/>
    </source>
</evidence>
<evidence type="ECO:0000256" key="2">
    <source>
        <dbReference type="SAM" id="SignalP"/>
    </source>
</evidence>
<dbReference type="AlphaFoldDB" id="A0A165P4L3"/>
<evidence type="ECO:0000256" key="1">
    <source>
        <dbReference type="SAM" id="Phobius"/>
    </source>
</evidence>
<dbReference type="Proteomes" id="UP000077266">
    <property type="component" value="Unassembled WGS sequence"/>
</dbReference>
<keyword evidence="1" id="KW-1133">Transmembrane helix</keyword>
<accession>A0A165P4L3</accession>
<feature type="transmembrane region" description="Helical" evidence="1">
    <location>
        <begin position="189"/>
        <end position="210"/>
    </location>
</feature>
<evidence type="ECO:0000313" key="4">
    <source>
        <dbReference type="Proteomes" id="UP000077266"/>
    </source>
</evidence>
<dbReference type="EMBL" id="KV425892">
    <property type="protein sequence ID" value="KZW01639.1"/>
    <property type="molecule type" value="Genomic_DNA"/>
</dbReference>
<gene>
    <name evidence="3" type="ORF">EXIGLDRAFT_717222</name>
</gene>
<feature type="signal peptide" evidence="2">
    <location>
        <begin position="1"/>
        <end position="22"/>
    </location>
</feature>
<protein>
    <recommendedName>
        <fullName evidence="5">Membrane-associated protein</fullName>
    </recommendedName>
</protein>
<keyword evidence="4" id="KW-1185">Reference proteome</keyword>
<feature type="chain" id="PRO_5007863679" description="Membrane-associated protein" evidence="2">
    <location>
        <begin position="23"/>
        <end position="253"/>
    </location>
</feature>
<keyword evidence="2" id="KW-0732">Signal</keyword>
<sequence length="253" mass="27876">MLQLGIMWLLALVLASAPVALGRFTFYYRACWRRNCVLHNDADTVCFDSSDNGADTPPCDDATLLNLLSTHVHSPIGLSIAYYDERGAFLGPSTWSVPDPLPFPIFVCMSGRRTDVEGPLYRTICRTAMHDNDTREADAHRRECSASVPQKIVTDGCYNPSVKAVQAVLDLPASGFSSSSSSSFLDNPLLNHMFFVLGAVTTIAALYSMVLQFRKPVLSALGRVVDKLRRNHQPRQEDNIEAPLAIDMRAAEP</sequence>
<keyword evidence="1" id="KW-0472">Membrane</keyword>
<organism evidence="3 4">
    <name type="scientific">Exidia glandulosa HHB12029</name>
    <dbReference type="NCBI Taxonomy" id="1314781"/>
    <lineage>
        <taxon>Eukaryota</taxon>
        <taxon>Fungi</taxon>
        <taxon>Dikarya</taxon>
        <taxon>Basidiomycota</taxon>
        <taxon>Agaricomycotina</taxon>
        <taxon>Agaricomycetes</taxon>
        <taxon>Auriculariales</taxon>
        <taxon>Exidiaceae</taxon>
        <taxon>Exidia</taxon>
    </lineage>
</organism>
<dbReference type="InParanoid" id="A0A165P4L3"/>
<proteinExistence type="predicted"/>
<name>A0A165P4L3_EXIGL</name>
<reference evidence="3 4" key="1">
    <citation type="journal article" date="2016" name="Mol. Biol. Evol.">
        <title>Comparative Genomics of Early-Diverging Mushroom-Forming Fungi Provides Insights into the Origins of Lignocellulose Decay Capabilities.</title>
        <authorList>
            <person name="Nagy L.G."/>
            <person name="Riley R."/>
            <person name="Tritt A."/>
            <person name="Adam C."/>
            <person name="Daum C."/>
            <person name="Floudas D."/>
            <person name="Sun H."/>
            <person name="Yadav J.S."/>
            <person name="Pangilinan J."/>
            <person name="Larsson K.H."/>
            <person name="Matsuura K."/>
            <person name="Barry K."/>
            <person name="Labutti K."/>
            <person name="Kuo R."/>
            <person name="Ohm R.A."/>
            <person name="Bhattacharya S.S."/>
            <person name="Shirouzu T."/>
            <person name="Yoshinaga Y."/>
            <person name="Martin F.M."/>
            <person name="Grigoriev I.V."/>
            <person name="Hibbett D.S."/>
        </authorList>
    </citation>
    <scope>NUCLEOTIDE SEQUENCE [LARGE SCALE GENOMIC DNA]</scope>
    <source>
        <strain evidence="3 4">HHB12029</strain>
    </source>
</reference>
<dbReference type="OrthoDB" id="3303925at2759"/>